<keyword evidence="2" id="KW-1185">Reference proteome</keyword>
<evidence type="ECO:0008006" key="3">
    <source>
        <dbReference type="Google" id="ProtNLM"/>
    </source>
</evidence>
<evidence type="ECO:0000313" key="1">
    <source>
        <dbReference type="EMBL" id="NHE58351.1"/>
    </source>
</evidence>
<reference evidence="1 2" key="1">
    <citation type="submission" date="2020-03" db="EMBL/GenBank/DDBJ databases">
        <title>Cyclobacterium plantarum sp. nov., a marine bacterium isolated from a coastal-marine wetland.</title>
        <authorList>
            <person name="Sanchez-Porro C."/>
            <person name="Ventosa A."/>
            <person name="Amoozegar M."/>
        </authorList>
    </citation>
    <scope>NUCLEOTIDE SEQUENCE [LARGE SCALE GENOMIC DNA]</scope>
    <source>
        <strain evidence="1 2">GBPx2</strain>
    </source>
</reference>
<name>A0ABX0HDU8_9BACT</name>
<accession>A0ABX0HDU8</accession>
<dbReference type="Proteomes" id="UP000649799">
    <property type="component" value="Unassembled WGS sequence"/>
</dbReference>
<gene>
    <name evidence="1" type="ORF">G9Q97_16195</name>
</gene>
<dbReference type="EMBL" id="JAANYN010000006">
    <property type="protein sequence ID" value="NHE58351.1"/>
    <property type="molecule type" value="Genomic_DNA"/>
</dbReference>
<proteinExistence type="predicted"/>
<evidence type="ECO:0000313" key="2">
    <source>
        <dbReference type="Proteomes" id="UP000649799"/>
    </source>
</evidence>
<sequence>MIQLQWETAGRLDPGLVCASMAVLDTGETEFLVSSPVALESSKTKDLVKLYGMRWGVEEGIKNLKP</sequence>
<organism evidence="1 2">
    <name type="scientific">Cyclobacterium plantarum</name>
    <dbReference type="NCBI Taxonomy" id="2716263"/>
    <lineage>
        <taxon>Bacteria</taxon>
        <taxon>Pseudomonadati</taxon>
        <taxon>Bacteroidota</taxon>
        <taxon>Cytophagia</taxon>
        <taxon>Cytophagales</taxon>
        <taxon>Cyclobacteriaceae</taxon>
        <taxon>Cyclobacterium</taxon>
    </lineage>
</organism>
<protein>
    <recommendedName>
        <fullName evidence="3">Transposase</fullName>
    </recommendedName>
</protein>
<comment type="caution">
    <text evidence="1">The sequence shown here is derived from an EMBL/GenBank/DDBJ whole genome shotgun (WGS) entry which is preliminary data.</text>
</comment>
<dbReference type="RefSeq" id="WP_166148605.1">
    <property type="nucleotide sequence ID" value="NZ_JAANYN010000006.1"/>
</dbReference>